<gene>
    <name evidence="10" type="ORF">CTOB1V02_LOCUS15187</name>
</gene>
<dbReference type="InterPro" id="IPR001567">
    <property type="entry name" value="Pept_M3A_M3B_dom"/>
</dbReference>
<dbReference type="Gene3D" id="1.10.1370.10">
    <property type="entry name" value="Neurolysin, domain 3"/>
    <property type="match status" value="1"/>
</dbReference>
<keyword evidence="4 7" id="KW-0378">Hydrolase</keyword>
<dbReference type="InterPro" id="IPR024079">
    <property type="entry name" value="MetalloPept_cat_dom_sf"/>
</dbReference>
<dbReference type="EMBL" id="OB687242">
    <property type="protein sequence ID" value="CAD7237372.1"/>
    <property type="molecule type" value="Genomic_DNA"/>
</dbReference>
<dbReference type="SUPFAM" id="SSF55486">
    <property type="entry name" value="Metalloproteases ('zincins'), catalytic domain"/>
    <property type="match status" value="1"/>
</dbReference>
<dbReference type="Gene3D" id="1.10.1370.40">
    <property type="match status" value="1"/>
</dbReference>
<dbReference type="InterPro" id="IPR045666">
    <property type="entry name" value="OpdA_N"/>
</dbReference>
<evidence type="ECO:0000256" key="5">
    <source>
        <dbReference type="ARBA" id="ARBA00022833"/>
    </source>
</evidence>
<dbReference type="InterPro" id="IPR024077">
    <property type="entry name" value="Neurolysin/TOP_dom2"/>
</dbReference>
<feature type="non-terminal residue" evidence="10">
    <location>
        <position position="395"/>
    </location>
</feature>
<dbReference type="Pfam" id="PF01432">
    <property type="entry name" value="Peptidase_M3"/>
    <property type="match status" value="1"/>
</dbReference>
<keyword evidence="6 7" id="KW-0482">Metalloprotease</keyword>
<dbReference type="PANTHER" id="PTHR11804:SF84">
    <property type="entry name" value="SACCHAROLYSIN"/>
    <property type="match status" value="1"/>
</dbReference>
<comment type="cofactor">
    <cofactor evidence="7">
        <name>Zn(2+)</name>
        <dbReference type="ChEBI" id="CHEBI:29105"/>
    </cofactor>
    <text evidence="7">Binds 1 zinc ion.</text>
</comment>
<sequence>MTDSPTNPLLSDDLLPDFEQIQPEHAEPAIDAVLAECREAIERVADTSQEASWDNVAWPLLVCNDRLDRVWSPVSHLHAVMNSDGWRKAHERCLPKLSAYYSDLSQDERIYRRFVLLMESPRYSDLDHAQQTIVRHNVRDFRRAGVHLDADKKARLKAISERLSELSTRFSQNLLDATDAWTMHITDKAELAGMPASALALAEQEAKARDLDGWVFTLQMPSAFPFLAHCRSAERRQELHRALQSRASELGDGTRDNGPLIVEILQLRQEKANLLGFDDYAAYQLADRMAGTPRRVLDFLDDLSQRSYALAQQEMAGIDAYAREHGADTVGPADVGFWAERQKEERYAFNQEELRPYFPADRVLKGMFDIAERLFGITVEACDAPLWHESAGIYR</sequence>
<evidence type="ECO:0000256" key="1">
    <source>
        <dbReference type="ARBA" id="ARBA00006040"/>
    </source>
</evidence>
<dbReference type="GO" id="GO:0006508">
    <property type="term" value="P:proteolysis"/>
    <property type="evidence" value="ECO:0007669"/>
    <property type="project" value="UniProtKB-KW"/>
</dbReference>
<evidence type="ECO:0000256" key="7">
    <source>
        <dbReference type="RuleBase" id="RU003435"/>
    </source>
</evidence>
<protein>
    <submittedName>
        <fullName evidence="10">Uncharacterized protein</fullName>
    </submittedName>
</protein>
<dbReference type="Gene3D" id="3.40.390.10">
    <property type="entry name" value="Collagenase (Catalytic Domain)"/>
    <property type="match status" value="1"/>
</dbReference>
<evidence type="ECO:0000256" key="4">
    <source>
        <dbReference type="ARBA" id="ARBA00022801"/>
    </source>
</evidence>
<keyword evidence="3 7" id="KW-0479">Metal-binding</keyword>
<keyword evidence="5 7" id="KW-0862">Zinc</keyword>
<dbReference type="InterPro" id="IPR045090">
    <property type="entry name" value="Pept_M3A_M3B"/>
</dbReference>
<organism evidence="10">
    <name type="scientific">Cyprideis torosa</name>
    <dbReference type="NCBI Taxonomy" id="163714"/>
    <lineage>
        <taxon>Eukaryota</taxon>
        <taxon>Metazoa</taxon>
        <taxon>Ecdysozoa</taxon>
        <taxon>Arthropoda</taxon>
        <taxon>Crustacea</taxon>
        <taxon>Oligostraca</taxon>
        <taxon>Ostracoda</taxon>
        <taxon>Podocopa</taxon>
        <taxon>Podocopida</taxon>
        <taxon>Cytherocopina</taxon>
        <taxon>Cytheroidea</taxon>
        <taxon>Cytherideidae</taxon>
        <taxon>Cyprideis</taxon>
    </lineage>
</organism>
<dbReference type="AlphaFoldDB" id="A0A7R8WUB1"/>
<dbReference type="OrthoDB" id="534666at2759"/>
<evidence type="ECO:0000256" key="2">
    <source>
        <dbReference type="ARBA" id="ARBA00022670"/>
    </source>
</evidence>
<name>A0A7R8WUB1_9CRUS</name>
<dbReference type="Pfam" id="PF19310">
    <property type="entry name" value="TOP_N"/>
    <property type="match status" value="1"/>
</dbReference>
<evidence type="ECO:0000256" key="3">
    <source>
        <dbReference type="ARBA" id="ARBA00022723"/>
    </source>
</evidence>
<keyword evidence="2 7" id="KW-0645">Protease</keyword>
<dbReference type="GO" id="GO:0004222">
    <property type="term" value="F:metalloendopeptidase activity"/>
    <property type="evidence" value="ECO:0007669"/>
    <property type="project" value="InterPro"/>
</dbReference>
<dbReference type="GO" id="GO:0046872">
    <property type="term" value="F:metal ion binding"/>
    <property type="evidence" value="ECO:0007669"/>
    <property type="project" value="UniProtKB-UniRule"/>
</dbReference>
<dbReference type="GO" id="GO:0006518">
    <property type="term" value="P:peptide metabolic process"/>
    <property type="evidence" value="ECO:0007669"/>
    <property type="project" value="TreeGrafter"/>
</dbReference>
<dbReference type="PANTHER" id="PTHR11804">
    <property type="entry name" value="PROTEASE M3 THIMET OLIGOPEPTIDASE-RELATED"/>
    <property type="match status" value="1"/>
</dbReference>
<reference evidence="10" key="1">
    <citation type="submission" date="2020-11" db="EMBL/GenBank/DDBJ databases">
        <authorList>
            <person name="Tran Van P."/>
        </authorList>
    </citation>
    <scope>NUCLEOTIDE SEQUENCE</scope>
</reference>
<evidence type="ECO:0000313" key="10">
    <source>
        <dbReference type="EMBL" id="CAD7237372.1"/>
    </source>
</evidence>
<comment type="similarity">
    <text evidence="1 7">Belongs to the peptidase M3 family.</text>
</comment>
<feature type="domain" description="Oligopeptidase A N-terminal" evidence="9">
    <location>
        <begin position="32"/>
        <end position="153"/>
    </location>
</feature>
<evidence type="ECO:0000256" key="6">
    <source>
        <dbReference type="ARBA" id="ARBA00023049"/>
    </source>
</evidence>
<evidence type="ECO:0000259" key="8">
    <source>
        <dbReference type="Pfam" id="PF01432"/>
    </source>
</evidence>
<feature type="domain" description="Peptidase M3A/M3B catalytic" evidence="8">
    <location>
        <begin position="226"/>
        <end position="389"/>
    </location>
</feature>
<evidence type="ECO:0000259" key="9">
    <source>
        <dbReference type="Pfam" id="PF19310"/>
    </source>
</evidence>
<accession>A0A7R8WUB1</accession>
<proteinExistence type="inferred from homology"/>